<feature type="domain" description="NAD(P)-binding" evidence="1">
    <location>
        <begin position="26"/>
        <end position="186"/>
    </location>
</feature>
<sequence length="291" mass="30289">MHNHQLTHPAAATQAETAPGPILVVGATGKTGRRVAARLQALGLPVRAGSRGADRPFDWEDPATWATALAGTSAAYIAFAPDLAVPGAPAAIDAFARTALDAGCRRLVLLSGRGEPEAQAAERVLQESGADWTVVRCSWFCQNFDESVFREPLLGGVLALPVAPDVREPFVDADDIADVAVAALSQDGHAGRVYELTGPRLLTFAEAVGEVARACGRDLEFVPITLDAFAAGLAADGTPAEVIALLGYLFTEVLDGRNASLADGVQRALGRPPRDFADYAQAAAAAGPWDV</sequence>
<dbReference type="RefSeq" id="WP_354702373.1">
    <property type="nucleotide sequence ID" value="NZ_CP114014.1"/>
</dbReference>
<dbReference type="InterPro" id="IPR051604">
    <property type="entry name" value="Ergot_Alk_Oxidoreductase"/>
</dbReference>
<accession>A0AAU7AW02</accession>
<dbReference type="PANTHER" id="PTHR43162">
    <property type="match status" value="1"/>
</dbReference>
<evidence type="ECO:0000259" key="1">
    <source>
        <dbReference type="Pfam" id="PF13460"/>
    </source>
</evidence>
<dbReference type="Pfam" id="PF13460">
    <property type="entry name" value="NAD_binding_10"/>
    <property type="match status" value="1"/>
</dbReference>
<dbReference type="GO" id="GO:0016491">
    <property type="term" value="F:oxidoreductase activity"/>
    <property type="evidence" value="ECO:0007669"/>
    <property type="project" value="UniProtKB-KW"/>
</dbReference>
<dbReference type="EMBL" id="CP114014">
    <property type="protein sequence ID" value="XAY05870.1"/>
    <property type="molecule type" value="Genomic_DNA"/>
</dbReference>
<evidence type="ECO:0000313" key="2">
    <source>
        <dbReference type="EMBL" id="XAY05870.1"/>
    </source>
</evidence>
<organism evidence="2">
    <name type="scientific">Paraconexibacter sp. AEG42_29</name>
    <dbReference type="NCBI Taxonomy" id="2997339"/>
    <lineage>
        <taxon>Bacteria</taxon>
        <taxon>Bacillati</taxon>
        <taxon>Actinomycetota</taxon>
        <taxon>Thermoleophilia</taxon>
        <taxon>Solirubrobacterales</taxon>
        <taxon>Paraconexibacteraceae</taxon>
        <taxon>Paraconexibacter</taxon>
    </lineage>
</organism>
<dbReference type="SUPFAM" id="SSF51735">
    <property type="entry name" value="NAD(P)-binding Rossmann-fold domains"/>
    <property type="match status" value="1"/>
</dbReference>
<dbReference type="PANTHER" id="PTHR43162:SF1">
    <property type="entry name" value="PRESTALK A DIFFERENTIATION PROTEIN A"/>
    <property type="match status" value="1"/>
</dbReference>
<dbReference type="InterPro" id="IPR036291">
    <property type="entry name" value="NAD(P)-bd_dom_sf"/>
</dbReference>
<keyword evidence="2" id="KW-0560">Oxidoreductase</keyword>
<protein>
    <submittedName>
        <fullName evidence="2">NAD(P)H azoreductase</fullName>
        <ecNumber evidence="2">1.7.-.-</ecNumber>
    </submittedName>
</protein>
<dbReference type="Gene3D" id="3.40.50.720">
    <property type="entry name" value="NAD(P)-binding Rossmann-like Domain"/>
    <property type="match status" value="1"/>
</dbReference>
<name>A0AAU7AW02_9ACTN</name>
<dbReference type="EC" id="1.7.-.-" evidence="2"/>
<gene>
    <name evidence="2" type="primary">azoB_2</name>
    <name evidence="2" type="ORF">DSM112329_02730</name>
</gene>
<dbReference type="Gene3D" id="3.90.25.10">
    <property type="entry name" value="UDP-galactose 4-epimerase, domain 1"/>
    <property type="match status" value="1"/>
</dbReference>
<proteinExistence type="predicted"/>
<dbReference type="AlphaFoldDB" id="A0AAU7AW02"/>
<dbReference type="InterPro" id="IPR016040">
    <property type="entry name" value="NAD(P)-bd_dom"/>
</dbReference>
<dbReference type="KEGG" id="parq:DSM112329_02730"/>
<reference evidence="2" key="1">
    <citation type="submission" date="2022-12" db="EMBL/GenBank/DDBJ databases">
        <title>Paraconexibacter alkalitolerans sp. nov. and Baekduia alba sp. nov., isolated from soil and emended description of the genera Paraconexibacter (Chun et al., 2020) and Baekduia (An et al., 2020).</title>
        <authorList>
            <person name="Vieira S."/>
            <person name="Huber K.J."/>
            <person name="Geppert A."/>
            <person name="Wolf J."/>
            <person name="Neumann-Schaal M."/>
            <person name="Muesken M."/>
            <person name="Overmann J."/>
        </authorList>
    </citation>
    <scope>NUCLEOTIDE SEQUENCE</scope>
    <source>
        <strain evidence="2">AEG42_29</strain>
    </source>
</reference>